<evidence type="ECO:0000313" key="3">
    <source>
        <dbReference type="Proteomes" id="UP000265520"/>
    </source>
</evidence>
<comment type="caution">
    <text evidence="2">The sequence shown here is derived from an EMBL/GenBank/DDBJ whole genome shotgun (WGS) entry which is preliminary data.</text>
</comment>
<sequence length="27" mass="2965">MGNSIADVENITKMTETGVARRTRSRA</sequence>
<organism evidence="2 3">
    <name type="scientific">Trifolium medium</name>
    <dbReference type="NCBI Taxonomy" id="97028"/>
    <lineage>
        <taxon>Eukaryota</taxon>
        <taxon>Viridiplantae</taxon>
        <taxon>Streptophyta</taxon>
        <taxon>Embryophyta</taxon>
        <taxon>Tracheophyta</taxon>
        <taxon>Spermatophyta</taxon>
        <taxon>Magnoliopsida</taxon>
        <taxon>eudicotyledons</taxon>
        <taxon>Gunneridae</taxon>
        <taxon>Pentapetalae</taxon>
        <taxon>rosids</taxon>
        <taxon>fabids</taxon>
        <taxon>Fabales</taxon>
        <taxon>Fabaceae</taxon>
        <taxon>Papilionoideae</taxon>
        <taxon>50 kb inversion clade</taxon>
        <taxon>NPAAA clade</taxon>
        <taxon>Hologalegina</taxon>
        <taxon>IRL clade</taxon>
        <taxon>Trifolieae</taxon>
        <taxon>Trifolium</taxon>
    </lineage>
</organism>
<dbReference type="AlphaFoldDB" id="A0A392VLF3"/>
<protein>
    <submittedName>
        <fullName evidence="2">Uncharacterized protein</fullName>
    </submittedName>
</protein>
<keyword evidence="3" id="KW-1185">Reference proteome</keyword>
<evidence type="ECO:0000313" key="2">
    <source>
        <dbReference type="EMBL" id="MCI87230.1"/>
    </source>
</evidence>
<evidence type="ECO:0000256" key="1">
    <source>
        <dbReference type="SAM" id="MobiDB-lite"/>
    </source>
</evidence>
<dbReference type="EMBL" id="LXQA011160867">
    <property type="protein sequence ID" value="MCI87230.1"/>
    <property type="molecule type" value="Genomic_DNA"/>
</dbReference>
<feature type="non-terminal residue" evidence="2">
    <location>
        <position position="27"/>
    </location>
</feature>
<reference evidence="2 3" key="1">
    <citation type="journal article" date="2018" name="Front. Plant Sci.">
        <title>Red Clover (Trifolium pratense) and Zigzag Clover (T. medium) - A Picture of Genomic Similarities and Differences.</title>
        <authorList>
            <person name="Dluhosova J."/>
            <person name="Istvanek J."/>
            <person name="Nedelnik J."/>
            <person name="Repkova J."/>
        </authorList>
    </citation>
    <scope>NUCLEOTIDE SEQUENCE [LARGE SCALE GENOMIC DNA]</scope>
    <source>
        <strain evidence="3">cv. 10/8</strain>
        <tissue evidence="2">Leaf</tissue>
    </source>
</reference>
<dbReference type="Proteomes" id="UP000265520">
    <property type="component" value="Unassembled WGS sequence"/>
</dbReference>
<accession>A0A392VLF3</accession>
<feature type="region of interest" description="Disordered" evidence="1">
    <location>
        <begin position="1"/>
        <end position="27"/>
    </location>
</feature>
<name>A0A392VLF3_9FABA</name>
<proteinExistence type="predicted"/>